<reference evidence="5 6" key="1">
    <citation type="journal article" date="2011" name="Nature">
        <title>A high-resolution map of human evolutionary constraint using 29 mammals.</title>
        <authorList>
            <person name="Lindblad-Toh K."/>
            <person name="Garber M."/>
            <person name="Zuk O."/>
            <person name="Lin M.F."/>
            <person name="Parker B.J."/>
            <person name="Washietl S."/>
            <person name="Kheradpour P."/>
            <person name="Ernst J."/>
            <person name="Jordan G."/>
            <person name="Mauceli E."/>
            <person name="Ward L.D."/>
            <person name="Lowe C.B."/>
            <person name="Holloway A.K."/>
            <person name="Clamp M."/>
            <person name="Gnerre S."/>
            <person name="Alfoldi J."/>
            <person name="Beal K."/>
            <person name="Chang J."/>
            <person name="Clawson H."/>
            <person name="Cuff J."/>
            <person name="Di Palma F."/>
            <person name="Fitzgerald S."/>
            <person name="Flicek P."/>
            <person name="Guttman M."/>
            <person name="Hubisz M.J."/>
            <person name="Jaffe D.B."/>
            <person name="Jungreis I."/>
            <person name="Kent W.J."/>
            <person name="Kostka D."/>
            <person name="Lara M."/>
            <person name="Martins A.L."/>
            <person name="Massingham T."/>
            <person name="Moltke I."/>
            <person name="Raney B.J."/>
            <person name="Rasmussen M.D."/>
            <person name="Robinson J."/>
            <person name="Stark A."/>
            <person name="Vilella A.J."/>
            <person name="Wen J."/>
            <person name="Xie X."/>
            <person name="Zody M.C."/>
            <person name="Baldwin J."/>
            <person name="Bloom T."/>
            <person name="Chin C.W."/>
            <person name="Heiman D."/>
            <person name="Nicol R."/>
            <person name="Nusbaum C."/>
            <person name="Young S."/>
            <person name="Wilkinson J."/>
            <person name="Worley K.C."/>
            <person name="Kovar C.L."/>
            <person name="Muzny D.M."/>
            <person name="Gibbs R.A."/>
            <person name="Cree A."/>
            <person name="Dihn H.H."/>
            <person name="Fowler G."/>
            <person name="Jhangiani S."/>
            <person name="Joshi V."/>
            <person name="Lee S."/>
            <person name="Lewis L.R."/>
            <person name="Nazareth L.V."/>
            <person name="Okwuonu G."/>
            <person name="Santibanez J."/>
            <person name="Warren W.C."/>
            <person name="Mardis E.R."/>
            <person name="Weinstock G.M."/>
            <person name="Wilson R.K."/>
            <person name="Delehaunty K."/>
            <person name="Dooling D."/>
            <person name="Fronik C."/>
            <person name="Fulton L."/>
            <person name="Fulton B."/>
            <person name="Graves T."/>
            <person name="Minx P."/>
            <person name="Sodergren E."/>
            <person name="Birney E."/>
            <person name="Margulies E.H."/>
            <person name="Herrero J."/>
            <person name="Green E.D."/>
            <person name="Haussler D."/>
            <person name="Siepel A."/>
            <person name="Goldman N."/>
            <person name="Pollard K.S."/>
            <person name="Pedersen J.S."/>
            <person name="Lander E.S."/>
            <person name="Kellis M."/>
        </authorList>
    </citation>
    <scope>NUCLEOTIDE SEQUENCE [LARGE SCALE GENOMIC DNA]</scope>
</reference>
<dbReference type="PANTHER" id="PTHR11738:SF88">
    <property type="entry name" value="IG-LIKE DOMAIN-CONTAINING PROTEIN"/>
    <property type="match status" value="1"/>
</dbReference>
<dbReference type="Ensembl" id="ENSMLUT00000029031.1">
    <property type="protein sequence ID" value="ENSMLUP00000016869.1"/>
    <property type="gene ID" value="ENSMLUG00000024790.1"/>
</dbReference>
<dbReference type="EMBL" id="AAPE02053588">
    <property type="status" value="NOT_ANNOTATED_CDS"/>
    <property type="molecule type" value="Genomic_DNA"/>
</dbReference>
<evidence type="ECO:0000259" key="4">
    <source>
        <dbReference type="SMART" id="SM00409"/>
    </source>
</evidence>
<dbReference type="SMART" id="SM00409">
    <property type="entry name" value="IG"/>
    <property type="match status" value="2"/>
</dbReference>
<evidence type="ECO:0000256" key="3">
    <source>
        <dbReference type="ARBA" id="ARBA00023319"/>
    </source>
</evidence>
<feature type="domain" description="Immunoglobulin" evidence="4">
    <location>
        <begin position="12"/>
        <end position="96"/>
    </location>
</feature>
<sequence length="197" mass="21105">GSYSKPSLSSLPSPVVPSGGNNLTLQCRSDVGYDRFALHKEDATNNHELKGREGWAIFPLGPLSPNHGGTYRCYGSSSSYPNVWSQPSAPLHIEVTGMYRKPSLSAQPGPSVPRGVTVTLQCGSEIWLDTFHLHREGVGLRTPVQAGEGSQGLRQAIFPLGPVSTSHGGTYRCYGSSSSYPNVWSQPSDPLHIKVTG</sequence>
<evidence type="ECO:0000313" key="6">
    <source>
        <dbReference type="Proteomes" id="UP000001074"/>
    </source>
</evidence>
<dbReference type="InterPro" id="IPR013783">
    <property type="entry name" value="Ig-like_fold"/>
</dbReference>
<feature type="domain" description="Immunoglobulin" evidence="4">
    <location>
        <begin position="107"/>
        <end position="196"/>
    </location>
</feature>
<dbReference type="GO" id="GO:0032396">
    <property type="term" value="F:inhibitory MHC class I receptor activity"/>
    <property type="evidence" value="ECO:0007669"/>
    <property type="project" value="TreeGrafter"/>
</dbReference>
<dbReference type="PANTHER" id="PTHR11738">
    <property type="entry name" value="MHC CLASS I NK CELL RECEPTOR"/>
    <property type="match status" value="1"/>
</dbReference>
<keyword evidence="3" id="KW-0393">Immunoglobulin domain</keyword>
<dbReference type="Pfam" id="PF00047">
    <property type="entry name" value="ig"/>
    <property type="match status" value="2"/>
</dbReference>
<reference evidence="5" key="2">
    <citation type="submission" date="2025-08" db="UniProtKB">
        <authorList>
            <consortium name="Ensembl"/>
        </authorList>
    </citation>
    <scope>IDENTIFICATION</scope>
</reference>
<keyword evidence="6" id="KW-1185">Reference proteome</keyword>
<dbReference type="EMBL" id="AAPE02053586">
    <property type="status" value="NOT_ANNOTATED_CDS"/>
    <property type="molecule type" value="Genomic_DNA"/>
</dbReference>
<dbReference type="Gene3D" id="2.60.40.10">
    <property type="entry name" value="Immunoglobulins"/>
    <property type="match status" value="2"/>
</dbReference>
<evidence type="ECO:0000313" key="5">
    <source>
        <dbReference type="Ensembl" id="ENSMLUP00000016869.1"/>
    </source>
</evidence>
<dbReference type="GO" id="GO:0019221">
    <property type="term" value="P:cytokine-mediated signaling pathway"/>
    <property type="evidence" value="ECO:0007669"/>
    <property type="project" value="TreeGrafter"/>
</dbReference>
<dbReference type="EMBL" id="AAPE02053587">
    <property type="status" value="NOT_ANNOTATED_CDS"/>
    <property type="molecule type" value="Genomic_DNA"/>
</dbReference>
<dbReference type="AlphaFoldDB" id="G1PZI7"/>
<dbReference type="GeneTree" id="ENSGT01100000263478"/>
<protein>
    <recommendedName>
        <fullName evidence="4">Immunoglobulin domain-containing protein</fullName>
    </recommendedName>
</protein>
<dbReference type="GO" id="GO:0002764">
    <property type="term" value="P:immune response-regulating signaling pathway"/>
    <property type="evidence" value="ECO:0007669"/>
    <property type="project" value="TreeGrafter"/>
</dbReference>
<evidence type="ECO:0000256" key="2">
    <source>
        <dbReference type="ARBA" id="ARBA00023157"/>
    </source>
</evidence>
<dbReference type="SUPFAM" id="SSF48726">
    <property type="entry name" value="Immunoglobulin"/>
    <property type="match status" value="2"/>
</dbReference>
<keyword evidence="1" id="KW-0732">Signal</keyword>
<accession>G1PZI7</accession>
<dbReference type="InterPro" id="IPR050412">
    <property type="entry name" value="Ig-like_Receptors_ImmuneReg"/>
</dbReference>
<keyword evidence="2" id="KW-1015">Disulfide bond</keyword>
<reference evidence="5" key="3">
    <citation type="submission" date="2025-09" db="UniProtKB">
        <authorList>
            <consortium name="Ensembl"/>
        </authorList>
    </citation>
    <scope>IDENTIFICATION</scope>
</reference>
<proteinExistence type="predicted"/>
<dbReference type="FunFam" id="2.60.40.10:FF:000049">
    <property type="entry name" value="Leukocyte immunoglobulin-like receptor subfamily B member 1"/>
    <property type="match status" value="2"/>
</dbReference>
<organism evidence="5 6">
    <name type="scientific">Myotis lucifugus</name>
    <name type="common">Little brown bat</name>
    <dbReference type="NCBI Taxonomy" id="59463"/>
    <lineage>
        <taxon>Eukaryota</taxon>
        <taxon>Metazoa</taxon>
        <taxon>Chordata</taxon>
        <taxon>Craniata</taxon>
        <taxon>Vertebrata</taxon>
        <taxon>Euteleostomi</taxon>
        <taxon>Mammalia</taxon>
        <taxon>Eutheria</taxon>
        <taxon>Laurasiatheria</taxon>
        <taxon>Chiroptera</taxon>
        <taxon>Yangochiroptera</taxon>
        <taxon>Vespertilionidae</taxon>
        <taxon>Myotis</taxon>
    </lineage>
</organism>
<dbReference type="InterPro" id="IPR003599">
    <property type="entry name" value="Ig_sub"/>
</dbReference>
<name>G1PZI7_MYOLU</name>
<dbReference type="GO" id="GO:0005886">
    <property type="term" value="C:plasma membrane"/>
    <property type="evidence" value="ECO:0007669"/>
    <property type="project" value="TreeGrafter"/>
</dbReference>
<evidence type="ECO:0000256" key="1">
    <source>
        <dbReference type="ARBA" id="ARBA00022729"/>
    </source>
</evidence>
<dbReference type="Proteomes" id="UP000001074">
    <property type="component" value="Unassembled WGS sequence"/>
</dbReference>
<dbReference type="InterPro" id="IPR036179">
    <property type="entry name" value="Ig-like_dom_sf"/>
</dbReference>
<dbReference type="InterPro" id="IPR013151">
    <property type="entry name" value="Immunoglobulin_dom"/>
</dbReference>